<accession>A0ABQ5I6V0</accession>
<reference evidence="2" key="2">
    <citation type="submission" date="2022-01" db="EMBL/GenBank/DDBJ databases">
        <authorList>
            <person name="Yamashiro T."/>
            <person name="Shiraishi A."/>
            <person name="Satake H."/>
            <person name="Nakayama K."/>
        </authorList>
    </citation>
    <scope>NUCLEOTIDE SEQUENCE</scope>
</reference>
<feature type="region of interest" description="Disordered" evidence="1">
    <location>
        <begin position="1"/>
        <end position="23"/>
    </location>
</feature>
<dbReference type="Proteomes" id="UP001151760">
    <property type="component" value="Unassembled WGS sequence"/>
</dbReference>
<comment type="caution">
    <text evidence="2">The sequence shown here is derived from an EMBL/GenBank/DDBJ whole genome shotgun (WGS) entry which is preliminary data.</text>
</comment>
<sequence length="119" mass="12967">MFTDSTTKVDSEPLNGSNEDITNPYECEQTLNVSAGTLNLSAGLGLHQLTPGYINSGFVQNLFSLTPYVPPSKKDYEINFQLLFDEYFNRLPRAVSPDPVAVAAPRAVEPAGSPSSNYH</sequence>
<reference evidence="2" key="1">
    <citation type="journal article" date="2022" name="Int. J. Mol. Sci.">
        <title>Draft Genome of Tanacetum Coccineum: Genomic Comparison of Closely Related Tanacetum-Family Plants.</title>
        <authorList>
            <person name="Yamashiro T."/>
            <person name="Shiraishi A."/>
            <person name="Nakayama K."/>
            <person name="Satake H."/>
        </authorList>
    </citation>
    <scope>NUCLEOTIDE SEQUENCE</scope>
</reference>
<name>A0ABQ5I6V0_9ASTR</name>
<proteinExistence type="predicted"/>
<dbReference type="EMBL" id="BQNB010020430">
    <property type="protein sequence ID" value="GJT95867.1"/>
    <property type="molecule type" value="Genomic_DNA"/>
</dbReference>
<evidence type="ECO:0000256" key="1">
    <source>
        <dbReference type="SAM" id="MobiDB-lite"/>
    </source>
</evidence>
<organism evidence="2 3">
    <name type="scientific">Tanacetum coccineum</name>
    <dbReference type="NCBI Taxonomy" id="301880"/>
    <lineage>
        <taxon>Eukaryota</taxon>
        <taxon>Viridiplantae</taxon>
        <taxon>Streptophyta</taxon>
        <taxon>Embryophyta</taxon>
        <taxon>Tracheophyta</taxon>
        <taxon>Spermatophyta</taxon>
        <taxon>Magnoliopsida</taxon>
        <taxon>eudicotyledons</taxon>
        <taxon>Gunneridae</taxon>
        <taxon>Pentapetalae</taxon>
        <taxon>asterids</taxon>
        <taxon>campanulids</taxon>
        <taxon>Asterales</taxon>
        <taxon>Asteraceae</taxon>
        <taxon>Asteroideae</taxon>
        <taxon>Anthemideae</taxon>
        <taxon>Anthemidinae</taxon>
        <taxon>Tanacetum</taxon>
    </lineage>
</organism>
<evidence type="ECO:0000313" key="2">
    <source>
        <dbReference type="EMBL" id="GJT95867.1"/>
    </source>
</evidence>
<protein>
    <submittedName>
        <fullName evidence="2">Uncharacterized protein</fullName>
    </submittedName>
</protein>
<feature type="compositionally biased region" description="Polar residues" evidence="1">
    <location>
        <begin position="1"/>
        <end position="21"/>
    </location>
</feature>
<evidence type="ECO:0000313" key="3">
    <source>
        <dbReference type="Proteomes" id="UP001151760"/>
    </source>
</evidence>
<keyword evidence="3" id="KW-1185">Reference proteome</keyword>
<gene>
    <name evidence="2" type="ORF">Tco_1091385</name>
</gene>